<name>A0A9P6M4H7_MORAP</name>
<feature type="region of interest" description="Disordered" evidence="1">
    <location>
        <begin position="149"/>
        <end position="168"/>
    </location>
</feature>
<comment type="caution">
    <text evidence="3">The sequence shown here is derived from an EMBL/GenBank/DDBJ whole genome shotgun (WGS) entry which is preliminary data.</text>
</comment>
<keyword evidence="2" id="KW-0472">Membrane</keyword>
<evidence type="ECO:0000256" key="1">
    <source>
        <dbReference type="SAM" id="MobiDB-lite"/>
    </source>
</evidence>
<evidence type="ECO:0000313" key="3">
    <source>
        <dbReference type="EMBL" id="KAF9965401.1"/>
    </source>
</evidence>
<reference evidence="3" key="1">
    <citation type="journal article" date="2020" name="Fungal Divers.">
        <title>Resolving the Mortierellaceae phylogeny through synthesis of multi-gene phylogenetics and phylogenomics.</title>
        <authorList>
            <person name="Vandepol N."/>
            <person name="Liber J."/>
            <person name="Desiro A."/>
            <person name="Na H."/>
            <person name="Kennedy M."/>
            <person name="Barry K."/>
            <person name="Grigoriev I.V."/>
            <person name="Miller A.N."/>
            <person name="O'Donnell K."/>
            <person name="Stajich J.E."/>
            <person name="Bonito G."/>
        </authorList>
    </citation>
    <scope>NUCLEOTIDE SEQUENCE</scope>
    <source>
        <strain evidence="3">CK1249</strain>
    </source>
</reference>
<dbReference type="Proteomes" id="UP000738359">
    <property type="component" value="Unassembled WGS sequence"/>
</dbReference>
<keyword evidence="2" id="KW-1133">Transmembrane helix</keyword>
<dbReference type="AlphaFoldDB" id="A0A9P6M4H7"/>
<feature type="compositionally biased region" description="Basic and acidic residues" evidence="1">
    <location>
        <begin position="73"/>
        <end position="88"/>
    </location>
</feature>
<sequence length="168" mass="18874">TSSGPNTTAIGISVGIIGVVGVAGAIVVVMMKKKKRRAMRPIDLADLNVLTDKHARPESPLGPIASAAPAVIRARDPTPQHQNYEEINHGQGYNGQQQYYEQGSDYNGYGQQYDGRRYNEYPQDTGYSQAQGQQQYPEDYYDQQYYAQYSQPQQNYYEPKVSQAPPRF</sequence>
<keyword evidence="4" id="KW-1185">Reference proteome</keyword>
<protein>
    <submittedName>
        <fullName evidence="3">Uncharacterized protein</fullName>
    </submittedName>
</protein>
<feature type="compositionally biased region" description="Low complexity" evidence="1">
    <location>
        <begin position="90"/>
        <end position="103"/>
    </location>
</feature>
<proteinExistence type="predicted"/>
<feature type="non-terminal residue" evidence="3">
    <location>
        <position position="1"/>
    </location>
</feature>
<feature type="compositionally biased region" description="Low complexity" evidence="1">
    <location>
        <begin position="131"/>
        <end position="142"/>
    </location>
</feature>
<dbReference type="EMBL" id="JAAAHY010000258">
    <property type="protein sequence ID" value="KAF9965401.1"/>
    <property type="molecule type" value="Genomic_DNA"/>
</dbReference>
<dbReference type="OrthoDB" id="2445303at2759"/>
<evidence type="ECO:0000313" key="4">
    <source>
        <dbReference type="Proteomes" id="UP000738359"/>
    </source>
</evidence>
<organism evidence="3 4">
    <name type="scientific">Mortierella alpina</name>
    <name type="common">Oleaginous fungus</name>
    <name type="synonym">Mortierella renispora</name>
    <dbReference type="NCBI Taxonomy" id="64518"/>
    <lineage>
        <taxon>Eukaryota</taxon>
        <taxon>Fungi</taxon>
        <taxon>Fungi incertae sedis</taxon>
        <taxon>Mucoromycota</taxon>
        <taxon>Mortierellomycotina</taxon>
        <taxon>Mortierellomycetes</taxon>
        <taxon>Mortierellales</taxon>
        <taxon>Mortierellaceae</taxon>
        <taxon>Mortierella</taxon>
    </lineage>
</organism>
<feature type="region of interest" description="Disordered" evidence="1">
    <location>
        <begin position="54"/>
        <end position="142"/>
    </location>
</feature>
<feature type="transmembrane region" description="Helical" evidence="2">
    <location>
        <begin position="12"/>
        <end position="31"/>
    </location>
</feature>
<accession>A0A9P6M4H7</accession>
<evidence type="ECO:0000256" key="2">
    <source>
        <dbReference type="SAM" id="Phobius"/>
    </source>
</evidence>
<gene>
    <name evidence="3" type="ORF">BGZ70_004929</name>
</gene>
<keyword evidence="2" id="KW-0812">Transmembrane</keyword>